<keyword evidence="4" id="KW-0793">Thylakoid</keyword>
<gene>
    <name evidence="8" type="ordered locus">PCC7424_1761</name>
</gene>
<evidence type="ECO:0000313" key="9">
    <source>
        <dbReference type="Proteomes" id="UP000002384"/>
    </source>
</evidence>
<dbReference type="Pfam" id="PF01383">
    <property type="entry name" value="CpcD"/>
    <property type="match status" value="1"/>
</dbReference>
<dbReference type="InterPro" id="IPR008213">
    <property type="entry name" value="CpcD-like_dom"/>
</dbReference>
<dbReference type="Proteomes" id="UP000002384">
    <property type="component" value="Chromosome"/>
</dbReference>
<dbReference type="KEGG" id="cyc:PCC7424_1761"/>
<dbReference type="HOGENOM" id="CLU_1852910_0_0_3"/>
<accession>B7KC91</accession>
<evidence type="ECO:0000256" key="3">
    <source>
        <dbReference type="ARBA" id="ARBA00022738"/>
    </source>
</evidence>
<evidence type="ECO:0000259" key="7">
    <source>
        <dbReference type="PROSITE" id="PS51441"/>
    </source>
</evidence>
<evidence type="ECO:0000256" key="4">
    <source>
        <dbReference type="ARBA" id="ARBA00023078"/>
    </source>
</evidence>
<evidence type="ECO:0000256" key="1">
    <source>
        <dbReference type="ARBA" id="ARBA00004445"/>
    </source>
</evidence>
<dbReference type="PROSITE" id="PS51441">
    <property type="entry name" value="CPCD_LIKE"/>
    <property type="match status" value="1"/>
</dbReference>
<keyword evidence="2" id="KW-0042">Antenna complex</keyword>
<dbReference type="SMART" id="SM01094">
    <property type="entry name" value="CpcD"/>
    <property type="match status" value="1"/>
</dbReference>
<keyword evidence="9" id="KW-1185">Reference proteome</keyword>
<reference evidence="9" key="1">
    <citation type="journal article" date="2011" name="MBio">
        <title>Novel metabolic attributes of the genus Cyanothece, comprising a group of unicellular nitrogen-fixing Cyanobacteria.</title>
        <authorList>
            <person name="Bandyopadhyay A."/>
            <person name="Elvitigala T."/>
            <person name="Welsh E."/>
            <person name="Stockel J."/>
            <person name="Liberton M."/>
            <person name="Min H."/>
            <person name="Sherman L.A."/>
            <person name="Pakrasi H.B."/>
        </authorList>
    </citation>
    <scope>NUCLEOTIDE SEQUENCE [LARGE SCALE GENOMIC DNA]</scope>
    <source>
        <strain evidence="9">PCC 7424</strain>
    </source>
</reference>
<evidence type="ECO:0000256" key="5">
    <source>
        <dbReference type="ARBA" id="ARBA00023136"/>
    </source>
</evidence>
<name>B7KC91_GLOC7</name>
<protein>
    <recommendedName>
        <fullName evidence="7">CpcD-like domain-containing protein</fullName>
    </recommendedName>
</protein>
<comment type="subcellular location">
    <subcellularLocation>
        <location evidence="1">Cellular thylakoid membrane</location>
        <topology evidence="1">Peripheral membrane protein</topology>
        <orientation evidence="1">Cytoplasmic side</orientation>
    </subcellularLocation>
</comment>
<dbReference type="OrthoDB" id="560125at2"/>
<dbReference type="RefSeq" id="WP_012599139.1">
    <property type="nucleotide sequence ID" value="NC_011729.1"/>
</dbReference>
<dbReference type="eggNOG" id="COG2199">
    <property type="taxonomic scope" value="Bacteria"/>
</dbReference>
<dbReference type="GO" id="GO:0031676">
    <property type="term" value="C:plasma membrane-derived thylakoid membrane"/>
    <property type="evidence" value="ECO:0007669"/>
    <property type="project" value="UniProtKB-SubCell"/>
</dbReference>
<feature type="domain" description="CpcD-like" evidence="7">
    <location>
        <begin position="14"/>
        <end position="70"/>
    </location>
</feature>
<organism evidence="8 9">
    <name type="scientific">Gloeothece citriformis (strain PCC 7424)</name>
    <name type="common">Cyanothece sp. (strain PCC 7424)</name>
    <dbReference type="NCBI Taxonomy" id="65393"/>
    <lineage>
        <taxon>Bacteria</taxon>
        <taxon>Bacillati</taxon>
        <taxon>Cyanobacteriota</taxon>
        <taxon>Cyanophyceae</taxon>
        <taxon>Oscillatoriophycideae</taxon>
        <taxon>Chroococcales</taxon>
        <taxon>Aphanothecaceae</taxon>
        <taxon>Gloeothece</taxon>
        <taxon>Gloeothece citriformis</taxon>
    </lineage>
</organism>
<evidence type="ECO:0000256" key="6">
    <source>
        <dbReference type="PROSITE-ProRule" id="PRU00771"/>
    </source>
</evidence>
<dbReference type="Pfam" id="PF08846">
    <property type="entry name" value="DUF1816"/>
    <property type="match status" value="1"/>
</dbReference>
<dbReference type="AlphaFoldDB" id="B7KC91"/>
<dbReference type="EMBL" id="CP001291">
    <property type="protein sequence ID" value="ACK70196.1"/>
    <property type="molecule type" value="Genomic_DNA"/>
</dbReference>
<evidence type="ECO:0000313" key="8">
    <source>
        <dbReference type="EMBL" id="ACK70196.1"/>
    </source>
</evidence>
<evidence type="ECO:0000256" key="2">
    <source>
        <dbReference type="ARBA" id="ARBA00022549"/>
    </source>
</evidence>
<dbReference type="InterPro" id="IPR014945">
    <property type="entry name" value="DUF1816"/>
</dbReference>
<keyword evidence="5" id="KW-0472">Membrane</keyword>
<dbReference type="GO" id="GO:0030089">
    <property type="term" value="C:phycobilisome"/>
    <property type="evidence" value="ECO:0007669"/>
    <property type="project" value="UniProtKB-UniRule"/>
</dbReference>
<sequence>MDNLDPTYSPNSNERVFIYKVVIPSQPPNSNTGSLYRRSNFSFRVTYSQMSQIMQRIARLGGKIVSIEPFSANNADKIDKTSPWWVEISTAQPKCLYYFGPFDSADEAQSHKPGYVEDLQAEGAIGISIDIKQCYPQLLTQEE</sequence>
<keyword evidence="3 6" id="KW-0605">Phycobilisome</keyword>
<proteinExistence type="predicted"/>
<dbReference type="STRING" id="65393.PCC7424_1761"/>